<name>A0AAE3DH04_9FIRM</name>
<comment type="caution">
    <text evidence="1">The sequence shown here is derived from an EMBL/GenBank/DDBJ whole genome shotgun (WGS) entry which is preliminary data.</text>
</comment>
<dbReference type="AlphaFoldDB" id="A0AAE3DH04"/>
<proteinExistence type="predicted"/>
<evidence type="ECO:0000313" key="2">
    <source>
        <dbReference type="Proteomes" id="UP001199424"/>
    </source>
</evidence>
<keyword evidence="2" id="KW-1185">Reference proteome</keyword>
<evidence type="ECO:0000313" key="1">
    <source>
        <dbReference type="EMBL" id="MCC2136323.1"/>
    </source>
</evidence>
<organism evidence="1 2">
    <name type="scientific">Hominenteromicrobium mulieris</name>
    <dbReference type="NCBI Taxonomy" id="2885357"/>
    <lineage>
        <taxon>Bacteria</taxon>
        <taxon>Bacillati</taxon>
        <taxon>Bacillota</taxon>
        <taxon>Clostridia</taxon>
        <taxon>Eubacteriales</taxon>
        <taxon>Oscillospiraceae</taxon>
        <taxon>Hominenteromicrobium</taxon>
    </lineage>
</organism>
<dbReference type="Proteomes" id="UP001199424">
    <property type="component" value="Unassembled WGS sequence"/>
</dbReference>
<protein>
    <submittedName>
        <fullName evidence="1">Sigma-70 family RNA polymerase sigma factor</fullName>
    </submittedName>
</protein>
<dbReference type="EMBL" id="JAJEQC010000003">
    <property type="protein sequence ID" value="MCC2136323.1"/>
    <property type="molecule type" value="Genomic_DNA"/>
</dbReference>
<sequence>MSNEPKCVYIKTDVGYVQITYAEFCRIRNTTENYKASHWFIPVQGVLLEVPKDAYKAFYREKERERYLRKLDSALFLCNLDLKSEEIPLRDENTDIEQQTEDRLMIEKMYSCLHLLDPDDAECRCRLEMRRQRHSAHGNFYGRANHRFCLSASSNRTHQLR</sequence>
<accession>A0AAE3DH04</accession>
<gene>
    <name evidence="1" type="ORF">LKD31_04755</name>
</gene>
<reference evidence="1" key="1">
    <citation type="submission" date="2021-10" db="EMBL/GenBank/DDBJ databases">
        <title>Anaerobic single-cell dispensing facilitates the cultivation of human gut bacteria.</title>
        <authorList>
            <person name="Afrizal A."/>
        </authorList>
    </citation>
    <scope>NUCLEOTIDE SEQUENCE</scope>
    <source>
        <strain evidence="1">CLA-AA-H250</strain>
    </source>
</reference>
<dbReference type="RefSeq" id="WP_308448841.1">
    <property type="nucleotide sequence ID" value="NZ_JAJEQC010000003.1"/>
</dbReference>